<keyword evidence="3" id="KW-1185">Reference proteome</keyword>
<dbReference type="Proteomes" id="UP000014760">
    <property type="component" value="Unassembled WGS sequence"/>
</dbReference>
<dbReference type="HOGENOM" id="CLU_038004_0_1_1"/>
<evidence type="ECO:0000313" key="1">
    <source>
        <dbReference type="EMBL" id="ELT87359.1"/>
    </source>
</evidence>
<name>R7T8M9_CAPTE</name>
<evidence type="ECO:0000313" key="2">
    <source>
        <dbReference type="EnsemblMetazoa" id="CapteP185538"/>
    </source>
</evidence>
<organism evidence="1">
    <name type="scientific">Capitella teleta</name>
    <name type="common">Polychaete worm</name>
    <dbReference type="NCBI Taxonomy" id="283909"/>
    <lineage>
        <taxon>Eukaryota</taxon>
        <taxon>Metazoa</taxon>
        <taxon>Spiralia</taxon>
        <taxon>Lophotrochozoa</taxon>
        <taxon>Annelida</taxon>
        <taxon>Polychaeta</taxon>
        <taxon>Sedentaria</taxon>
        <taxon>Scolecida</taxon>
        <taxon>Capitellidae</taxon>
        <taxon>Capitella</taxon>
    </lineage>
</organism>
<accession>R7T8M9</accession>
<dbReference type="EMBL" id="AMQN01015933">
    <property type="status" value="NOT_ANNOTATED_CDS"/>
    <property type="molecule type" value="Genomic_DNA"/>
</dbReference>
<reference evidence="1 3" key="2">
    <citation type="journal article" date="2013" name="Nature">
        <title>Insights into bilaterian evolution from three spiralian genomes.</title>
        <authorList>
            <person name="Simakov O."/>
            <person name="Marletaz F."/>
            <person name="Cho S.J."/>
            <person name="Edsinger-Gonzales E."/>
            <person name="Havlak P."/>
            <person name="Hellsten U."/>
            <person name="Kuo D.H."/>
            <person name="Larsson T."/>
            <person name="Lv J."/>
            <person name="Arendt D."/>
            <person name="Savage R."/>
            <person name="Osoegawa K."/>
            <person name="de Jong P."/>
            <person name="Grimwood J."/>
            <person name="Chapman J.A."/>
            <person name="Shapiro H."/>
            <person name="Aerts A."/>
            <person name="Otillar R.P."/>
            <person name="Terry A.Y."/>
            <person name="Boore J.L."/>
            <person name="Grigoriev I.V."/>
            <person name="Lindberg D.R."/>
            <person name="Seaver E.C."/>
            <person name="Weisblat D.A."/>
            <person name="Putnam N.H."/>
            <person name="Rokhsar D.S."/>
        </authorList>
    </citation>
    <scope>NUCLEOTIDE SEQUENCE</scope>
    <source>
        <strain evidence="1 3">I ESC-2004</strain>
    </source>
</reference>
<reference evidence="3" key="1">
    <citation type="submission" date="2012-12" db="EMBL/GenBank/DDBJ databases">
        <authorList>
            <person name="Hellsten U."/>
            <person name="Grimwood J."/>
            <person name="Chapman J.A."/>
            <person name="Shapiro H."/>
            <person name="Aerts A."/>
            <person name="Otillar R.P."/>
            <person name="Terry A.Y."/>
            <person name="Boore J.L."/>
            <person name="Simakov O."/>
            <person name="Marletaz F."/>
            <person name="Cho S.-J."/>
            <person name="Edsinger-Gonzales E."/>
            <person name="Havlak P."/>
            <person name="Kuo D.-H."/>
            <person name="Larsson T."/>
            <person name="Lv J."/>
            <person name="Arendt D."/>
            <person name="Savage R."/>
            <person name="Osoegawa K."/>
            <person name="de Jong P."/>
            <person name="Lindberg D.R."/>
            <person name="Seaver E.C."/>
            <person name="Weisblat D.A."/>
            <person name="Putnam N.H."/>
            <person name="Grigoriev I.V."/>
            <person name="Rokhsar D.S."/>
        </authorList>
    </citation>
    <scope>NUCLEOTIDE SEQUENCE</scope>
    <source>
        <strain evidence="3">I ESC-2004</strain>
    </source>
</reference>
<sequence>MTNASRSILDHFIVSHNIVPHVMSIECNHDVNNSSDHVPFTIELNVNTKYVKAESTRTRPKPQWHKATNEDLDAYTYTLDVLLQNIVIPEAALECSSSQCTNEMHREELLKLHDSLIQASLRASEHAIASSSTDLAKGRPTVIPGWNEYVAPLKSTASLWHFIWKECGRPQNGIVADIRRRTRAQYHRMIRQVKRNEATIRSAKMAEAFHDTRNHRRDFWSEVKKVKGSSGATPATVDGVHGADSIANTFCEKYADLFNSIQTTDEEMSCISDVLSSKVHNHEQADECSGHFISFEDVRTKCAELKSNKHDGYLDMLDLDSSTVYKVLFSMHLDLLDEDTAVHALLLKDLINMKFDAITSNEYNLSEICHSINYYCVL</sequence>
<evidence type="ECO:0008006" key="4">
    <source>
        <dbReference type="Google" id="ProtNLM"/>
    </source>
</evidence>
<dbReference type="EMBL" id="KB312373">
    <property type="protein sequence ID" value="ELT87359.1"/>
    <property type="molecule type" value="Genomic_DNA"/>
</dbReference>
<dbReference type="EnsemblMetazoa" id="CapteT185538">
    <property type="protein sequence ID" value="CapteP185538"/>
    <property type="gene ID" value="CapteG185538"/>
</dbReference>
<evidence type="ECO:0000313" key="3">
    <source>
        <dbReference type="Proteomes" id="UP000014760"/>
    </source>
</evidence>
<proteinExistence type="predicted"/>
<reference evidence="2" key="3">
    <citation type="submission" date="2015-06" db="UniProtKB">
        <authorList>
            <consortium name="EnsemblMetazoa"/>
        </authorList>
    </citation>
    <scope>IDENTIFICATION</scope>
</reference>
<dbReference type="AlphaFoldDB" id="R7T8M9"/>
<dbReference type="OrthoDB" id="7476844at2759"/>
<protein>
    <recommendedName>
        <fullName evidence="4">Endonuclease/exonuclease/phosphatase domain-containing protein</fullName>
    </recommendedName>
</protein>
<gene>
    <name evidence="1" type="ORF">CAPTEDRAFT_185538</name>
</gene>